<dbReference type="GO" id="GO:0034058">
    <property type="term" value="P:endosomal vesicle fusion"/>
    <property type="evidence" value="ECO:0007669"/>
    <property type="project" value="TreeGrafter"/>
</dbReference>
<dbReference type="GO" id="GO:0005770">
    <property type="term" value="C:late endosome"/>
    <property type="evidence" value="ECO:0007669"/>
    <property type="project" value="TreeGrafter"/>
</dbReference>
<feature type="compositionally biased region" description="Basic and acidic residues" evidence="2">
    <location>
        <begin position="10"/>
        <end position="26"/>
    </location>
</feature>
<dbReference type="PANTHER" id="PTHR12616">
    <property type="entry name" value="VACUOLAR PROTEIN SORTING VPS41"/>
    <property type="match status" value="1"/>
</dbReference>
<feature type="region of interest" description="Disordered" evidence="2">
    <location>
        <begin position="1461"/>
        <end position="1497"/>
    </location>
</feature>
<dbReference type="Pfam" id="PF12816">
    <property type="entry name" value="TPR_Vps8"/>
    <property type="match status" value="1"/>
</dbReference>
<proteinExistence type="inferred from homology"/>
<feature type="region of interest" description="Disordered" evidence="2">
    <location>
        <begin position="98"/>
        <end position="138"/>
    </location>
</feature>
<comment type="similarity">
    <text evidence="1">Belongs to the VPS8 family.</text>
</comment>
<dbReference type="Pfam" id="PF23410">
    <property type="entry name" value="Beta-prop_VPS8"/>
    <property type="match status" value="1"/>
</dbReference>
<gene>
    <name evidence="5" type="primary">VPS8</name>
    <name evidence="5" type="ORF">LTR05_002277</name>
</gene>
<dbReference type="InterPro" id="IPR025941">
    <property type="entry name" value="Vps8_central_dom"/>
</dbReference>
<dbReference type="EMBL" id="JAVRRJ010000002">
    <property type="protein sequence ID" value="KAK5088061.1"/>
    <property type="molecule type" value="Genomic_DNA"/>
</dbReference>
<feature type="compositionally biased region" description="Basic and acidic residues" evidence="2">
    <location>
        <begin position="1473"/>
        <end position="1485"/>
    </location>
</feature>
<dbReference type="Proteomes" id="UP001309876">
    <property type="component" value="Unassembled WGS sequence"/>
</dbReference>
<accession>A0AAN7T236</accession>
<feature type="region of interest" description="Disordered" evidence="2">
    <location>
        <begin position="1536"/>
        <end position="1563"/>
    </location>
</feature>
<dbReference type="Gene3D" id="2.130.10.10">
    <property type="entry name" value="YVTN repeat-like/Quinoprotein amine dehydrogenase"/>
    <property type="match status" value="1"/>
</dbReference>
<keyword evidence="6" id="KW-1185">Reference proteome</keyword>
<feature type="compositionally biased region" description="Low complexity" evidence="2">
    <location>
        <begin position="1546"/>
        <end position="1557"/>
    </location>
</feature>
<dbReference type="PANTHER" id="PTHR12616:SF8">
    <property type="entry name" value="VACUOLAR PROTEIN SORTING-ASSOCIATED PROTEIN 8 HOMOLOG"/>
    <property type="match status" value="1"/>
</dbReference>
<feature type="domain" description="VPS8-like TPR-like repeats" evidence="4">
    <location>
        <begin position="1236"/>
        <end position="1415"/>
    </location>
</feature>
<reference evidence="5 6" key="1">
    <citation type="submission" date="2023-08" db="EMBL/GenBank/DDBJ databases">
        <title>Black Yeasts Isolated from many extreme environments.</title>
        <authorList>
            <person name="Coleine C."/>
            <person name="Stajich J.E."/>
            <person name="Selbmann L."/>
        </authorList>
    </citation>
    <scope>NUCLEOTIDE SEQUENCE [LARGE SCALE GENOMIC DNA]</scope>
    <source>
        <strain evidence="5 6">CCFEE 5910</strain>
    </source>
</reference>
<dbReference type="GO" id="GO:0006623">
    <property type="term" value="P:protein targeting to vacuole"/>
    <property type="evidence" value="ECO:0007669"/>
    <property type="project" value="InterPro"/>
</dbReference>
<evidence type="ECO:0000313" key="5">
    <source>
        <dbReference type="EMBL" id="KAK5088061.1"/>
    </source>
</evidence>
<dbReference type="InterPro" id="IPR036322">
    <property type="entry name" value="WD40_repeat_dom_sf"/>
</dbReference>
<dbReference type="Pfam" id="PF23413">
    <property type="entry name" value="zf_RING_Vps8_fungal"/>
    <property type="match status" value="1"/>
</dbReference>
<organism evidence="5 6">
    <name type="scientific">Lithohypha guttulata</name>
    <dbReference type="NCBI Taxonomy" id="1690604"/>
    <lineage>
        <taxon>Eukaryota</taxon>
        <taxon>Fungi</taxon>
        <taxon>Dikarya</taxon>
        <taxon>Ascomycota</taxon>
        <taxon>Pezizomycotina</taxon>
        <taxon>Eurotiomycetes</taxon>
        <taxon>Chaetothyriomycetidae</taxon>
        <taxon>Chaetothyriales</taxon>
        <taxon>Trichomeriaceae</taxon>
        <taxon>Lithohypha</taxon>
    </lineage>
</organism>
<dbReference type="InterPro" id="IPR059070">
    <property type="entry name" value="TPR_VPS8_2"/>
</dbReference>
<evidence type="ECO:0000259" key="3">
    <source>
        <dbReference type="Pfam" id="PF12816"/>
    </source>
</evidence>
<feature type="domain" description="Vacuolar protein sorting-associated protein 8 central" evidence="3">
    <location>
        <begin position="726"/>
        <end position="906"/>
    </location>
</feature>
<dbReference type="SUPFAM" id="SSF50978">
    <property type="entry name" value="WD40 repeat-like"/>
    <property type="match status" value="1"/>
</dbReference>
<evidence type="ECO:0000259" key="4">
    <source>
        <dbReference type="Pfam" id="PF25066"/>
    </source>
</evidence>
<name>A0AAN7T236_9EURO</name>
<feature type="region of interest" description="Disordered" evidence="2">
    <location>
        <begin position="1"/>
        <end position="35"/>
    </location>
</feature>
<sequence length="1563" mass="174311">MSSTPEDGEIEQHAVEAVDRERHIADLPDETLPLIEDENAQEELVKDLEEDVDTIPQLDVHEDTGNNEDDSLLDMSHDVGTSQPGIQVTDAAIRPASLDGSVSIPDDTPSIQDSGLSSPRSDGPAIPPLISRKSSTASRRPFELRFQSRLSSSYLNTPRASSPGFLNAHSRQSSLASFGPASESATEDTQTPWEVIRWTRLRRLTAQVFSEIGRRNFGNPTCLVVTEYIVIGTSKGLILVYDHQQNNKATIGLGTKATESGSVTALAISADHTAIAAGYTAGNILVWEVIRPSRPFMQIPAVDATAPEARKLDGHLEGSGVLHVGFLGYRRTALVSADDKGMAFSHLASRGTGALGRTIRTTRILGRYPEVIVRKASKPVKKSSVLAFAPMPLGNIEQKTDSLGLVAMLTPYLLVVVSTTPIAQTQHKAARPKEVAAHSAMTAALAWFPAIKLKGSETNVSRNKLVYAWSNVISVLEVEEAPRDPETPQDKPVELMFVSRSRYESEEAIVALQWLSRSVVAALTITQQLLIIEDVTMNVTDAFDLLPKNLYHADLYSHQLQAVIEHHDDEDEDTSMHGVVADGYYMSFRVYKGRLFLLGSNEVWWGSLTNWADRLLALMETGDFIAAIRLATNYYSGSSEKVTIGLPEDNALRSSLVHDKLLEMMSASLRYAFGKNEQASDASLNRRQLVDLAVACVAACLRMNEKDFLFHEVFDWYDENNAGGILVDVLEPHILDRQITSLPPAAVKTLINHFVNTHTPSHLEEVICLLDATEMDVDQVTSLCKRHNLYDAYIYVWNTALMDYTSPLLELLDMTFRKPGANGSTTSPHTAPLASQKVFPYLSFILTSRVYPIGDFMDDDRALSAKTQIYELLFYGKGGEKDPFATLRRLLEFDVSNFMAALNEAFEDSFLNSGQDESLHDNGEHRSSVFNRQIIVRILLDVMSTGFDATERIYLDMFIARNLPKYPQYMLLAGTTMEQVFTRLCEYQDEDLHDDAQLSIEYLMTVYKPSNIVNLIPLLQKAHFYRILKMVYRQEEDWPKLLDMYFVDTEDQSQVFDVILECLRPSSDLDQKQRQDVVDELKRHVEDLSKIDVARTAKVIEIVLSDDHAFFLDSLADAKARYTYLSTLLEPADGAGRSQHITNNMIEEYVRLICRFQPSHVVDYISTVKEGELRLENVVPALETSGNIDAAVVLLARQGQVQDAMDRLIKHLSTIEAALSGVLESAADSPDEVATNEAIEDLLSSVDKYAKVGIWLCESQTQNAATRSRTPSKSPRRSSIKQPLSFEENLWLDFIAAVVSIAQRVGTNTIQDSNSTDSDEVVSSLRNTIQRVFTALLNSTAVARSQKHPDSLRFVRILRAFLSRAAEVSPSLSHLRHVMSSIFSAYGYEESLLSLSNAMLDKDLFVHVHEVTKLREIGWRPRGQVCGLCRRRVWGPGIGLKVWEAYERNEKERTRRLEGFRRQSVVGSEGTEEEGRGKGKATEVKAEDEDDDDEEQRNVNGAQLELEAEAIVVFSCRHLFHRRCLVDHRHQYRNQGVEGADDDASVDGQGQSDGQGANRDGVQ</sequence>
<evidence type="ECO:0000313" key="6">
    <source>
        <dbReference type="Proteomes" id="UP001309876"/>
    </source>
</evidence>
<evidence type="ECO:0000256" key="2">
    <source>
        <dbReference type="SAM" id="MobiDB-lite"/>
    </source>
</evidence>
<feature type="compositionally biased region" description="Polar residues" evidence="2">
    <location>
        <begin position="109"/>
        <end position="120"/>
    </location>
</feature>
<dbReference type="GO" id="GO:0030897">
    <property type="term" value="C:HOPS complex"/>
    <property type="evidence" value="ECO:0007669"/>
    <property type="project" value="TreeGrafter"/>
</dbReference>
<dbReference type="InterPro" id="IPR015943">
    <property type="entry name" value="WD40/YVTN_repeat-like_dom_sf"/>
</dbReference>
<dbReference type="InterPro" id="IPR045111">
    <property type="entry name" value="Vps41/Vps8"/>
</dbReference>
<protein>
    <submittedName>
        <fullName evidence="5">Vacuolar protein sorting-associated protein 8</fullName>
    </submittedName>
</protein>
<dbReference type="Pfam" id="PF25066">
    <property type="entry name" value="TPR_VPS8_2"/>
    <property type="match status" value="1"/>
</dbReference>
<evidence type="ECO:0000256" key="1">
    <source>
        <dbReference type="ARBA" id="ARBA00009422"/>
    </source>
</evidence>
<comment type="caution">
    <text evidence="5">The sequence shown here is derived from an EMBL/GenBank/DDBJ whole genome shotgun (WGS) entry which is preliminary data.</text>
</comment>
<feature type="compositionally biased region" description="Acidic residues" evidence="2">
    <location>
        <begin position="1486"/>
        <end position="1495"/>
    </location>
</feature>